<keyword evidence="2" id="KW-1185">Reference proteome</keyword>
<accession>A0AAD2HCD9</accession>
<gene>
    <name evidence="1" type="ORF">MYCIT1_LOCUS17903</name>
</gene>
<proteinExistence type="predicted"/>
<dbReference type="AlphaFoldDB" id="A0AAD2HCD9"/>
<organism evidence="1 2">
    <name type="scientific">Mycena citricolor</name>
    <dbReference type="NCBI Taxonomy" id="2018698"/>
    <lineage>
        <taxon>Eukaryota</taxon>
        <taxon>Fungi</taxon>
        <taxon>Dikarya</taxon>
        <taxon>Basidiomycota</taxon>
        <taxon>Agaricomycotina</taxon>
        <taxon>Agaricomycetes</taxon>
        <taxon>Agaricomycetidae</taxon>
        <taxon>Agaricales</taxon>
        <taxon>Marasmiineae</taxon>
        <taxon>Mycenaceae</taxon>
        <taxon>Mycena</taxon>
    </lineage>
</organism>
<dbReference type="Proteomes" id="UP001295794">
    <property type="component" value="Unassembled WGS sequence"/>
</dbReference>
<dbReference type="EMBL" id="CAVNYO010000181">
    <property type="protein sequence ID" value="CAK5272268.1"/>
    <property type="molecule type" value="Genomic_DNA"/>
</dbReference>
<evidence type="ECO:0000313" key="2">
    <source>
        <dbReference type="Proteomes" id="UP001295794"/>
    </source>
</evidence>
<name>A0AAD2HCD9_9AGAR</name>
<reference evidence="1" key="1">
    <citation type="submission" date="2023-11" db="EMBL/GenBank/DDBJ databases">
        <authorList>
            <person name="De Vega J J."/>
            <person name="De Vega J J."/>
        </authorList>
    </citation>
    <scope>NUCLEOTIDE SEQUENCE</scope>
</reference>
<protein>
    <submittedName>
        <fullName evidence="1">Uncharacterized protein</fullName>
    </submittedName>
</protein>
<sequence>MVDEEEAISVPLGDITSITCRSHGRDKWRRSTLKKGQHCDSLTLFIMSPPAIRTPVELWNLIVKELIEDCPLAVLQLARTCAYIRAAILDERWKDIFRTWFKEDAEMAKGKWRAAVCANGGILADSVLEIAAMLISDYSFHPLVNYIEEDILQHLQRKLPVNSSTISRSLLIKATQRAAPYFSIQASEMGDSWPDKIFYRKKVRCRLLVRHDSTPAPLPDTGYSAIAGLYVMSVRGQYRTGFFEDLFLIHKVGMENLLRSYHETAPVVPFCLPCMKTLKSNDLSAVMQMDIGSFKATKNHPSGRAMQGQGLYDRPNNLRGPSHLWSLLQTPNVSNVLILFFHPSCDFLESILDWAPLATGLSDGSALGYAFTADMSILNGWDRNLFGRDSIDYIIAVRMKTIRLVAASTDSAGLDARFKEGSLAPWLQSLGVDDDEVQRFLAVIARTENYRGKVTGPLSFLDGSPRTKLIIGDSVALRYKQDAALLEPL</sequence>
<evidence type="ECO:0000313" key="1">
    <source>
        <dbReference type="EMBL" id="CAK5272268.1"/>
    </source>
</evidence>
<comment type="caution">
    <text evidence="1">The sequence shown here is derived from an EMBL/GenBank/DDBJ whole genome shotgun (WGS) entry which is preliminary data.</text>
</comment>